<dbReference type="InterPro" id="IPR020846">
    <property type="entry name" value="MFS_dom"/>
</dbReference>
<organism evidence="8 9">
    <name type="scientific">Goodea atripinnis</name>
    <dbReference type="NCBI Taxonomy" id="208336"/>
    <lineage>
        <taxon>Eukaryota</taxon>
        <taxon>Metazoa</taxon>
        <taxon>Chordata</taxon>
        <taxon>Craniata</taxon>
        <taxon>Vertebrata</taxon>
        <taxon>Euteleostomi</taxon>
        <taxon>Actinopterygii</taxon>
        <taxon>Neopterygii</taxon>
        <taxon>Teleostei</taxon>
        <taxon>Neoteleostei</taxon>
        <taxon>Acanthomorphata</taxon>
        <taxon>Ovalentaria</taxon>
        <taxon>Atherinomorphae</taxon>
        <taxon>Cyprinodontiformes</taxon>
        <taxon>Goodeidae</taxon>
        <taxon>Goodea</taxon>
    </lineage>
</organism>
<feature type="transmembrane region" description="Helical" evidence="6">
    <location>
        <begin position="136"/>
        <end position="158"/>
    </location>
</feature>
<evidence type="ECO:0000259" key="7">
    <source>
        <dbReference type="PROSITE" id="PS50850"/>
    </source>
</evidence>
<feature type="domain" description="Major facilitator superfamily (MFS) profile" evidence="7">
    <location>
        <begin position="1"/>
        <end position="189"/>
    </location>
</feature>
<keyword evidence="8" id="KW-0762">Sugar transport</keyword>
<keyword evidence="3 6" id="KW-1133">Transmembrane helix</keyword>
<evidence type="ECO:0000313" key="9">
    <source>
        <dbReference type="Proteomes" id="UP001476798"/>
    </source>
</evidence>
<comment type="caution">
    <text evidence="8">The sequence shown here is derived from an EMBL/GenBank/DDBJ whole genome shotgun (WGS) entry which is preliminary data.</text>
</comment>
<accession>A0ABV0PI10</accession>
<dbReference type="Pfam" id="PF00083">
    <property type="entry name" value="Sugar_tr"/>
    <property type="match status" value="2"/>
</dbReference>
<evidence type="ECO:0000256" key="5">
    <source>
        <dbReference type="SAM" id="MobiDB-lite"/>
    </source>
</evidence>
<feature type="region of interest" description="Disordered" evidence="5">
    <location>
        <begin position="204"/>
        <end position="225"/>
    </location>
</feature>
<dbReference type="Proteomes" id="UP001476798">
    <property type="component" value="Unassembled WGS sequence"/>
</dbReference>
<dbReference type="SUPFAM" id="SSF103473">
    <property type="entry name" value="MFS general substrate transporter"/>
    <property type="match status" value="1"/>
</dbReference>
<evidence type="ECO:0000256" key="3">
    <source>
        <dbReference type="ARBA" id="ARBA00022989"/>
    </source>
</evidence>
<gene>
    <name evidence="8" type="primary">SLC2A1_2</name>
    <name evidence="8" type="ORF">GOODEAATRI_029356</name>
</gene>
<feature type="transmembrane region" description="Helical" evidence="6">
    <location>
        <begin position="96"/>
        <end position="115"/>
    </location>
</feature>
<dbReference type="InterPro" id="IPR045263">
    <property type="entry name" value="GLUT"/>
</dbReference>
<dbReference type="PANTHER" id="PTHR23503">
    <property type="entry name" value="SOLUTE CARRIER FAMILY 2"/>
    <property type="match status" value="1"/>
</dbReference>
<dbReference type="PANTHER" id="PTHR23503:SF51">
    <property type="entry name" value="SOLUTE CARRIER FAMILY 2, FACILITATED GLUCOSE TRANSPORTER MEMBER 1"/>
    <property type="match status" value="1"/>
</dbReference>
<protein>
    <submittedName>
        <fullName evidence="8">Solute carrier 2, facilitated glucose transporter member 1</fullName>
    </submittedName>
</protein>
<keyword evidence="9" id="KW-1185">Reference proteome</keyword>
<feature type="transmembrane region" description="Helical" evidence="6">
    <location>
        <begin position="73"/>
        <end position="90"/>
    </location>
</feature>
<reference evidence="8 9" key="1">
    <citation type="submission" date="2021-06" db="EMBL/GenBank/DDBJ databases">
        <authorList>
            <person name="Palmer J.M."/>
        </authorList>
    </citation>
    <scope>NUCLEOTIDE SEQUENCE [LARGE SCALE GENOMIC DNA]</scope>
    <source>
        <strain evidence="8 9">GA_2019</strain>
        <tissue evidence="8">Muscle</tissue>
    </source>
</reference>
<dbReference type="InterPro" id="IPR036259">
    <property type="entry name" value="MFS_trans_sf"/>
</dbReference>
<evidence type="ECO:0000256" key="2">
    <source>
        <dbReference type="ARBA" id="ARBA00022692"/>
    </source>
</evidence>
<dbReference type="Gene3D" id="1.20.1250.20">
    <property type="entry name" value="MFS general substrate transporter like domains"/>
    <property type="match status" value="2"/>
</dbReference>
<keyword evidence="2 6" id="KW-0812">Transmembrane</keyword>
<sequence length="225" mass="25271">MTDVSTDMQEMKEESRQMMREKKVTILELFRSPLYRQPLIIAITLQLSQQLSGINAVFYYSTRIFEKAGVKQPVYATIGTGVVNTAFTVVSEQLKWMSYLSIVAIFAFVAFFEMGPGPIPWFITAELFSQGPRPSAIAVAGFSNWTANFIIALGFQYVEELCGPYVFIIFTVLLLVFFIFTYFKVPETRGRTFDDIATGFRQTASAGAEKHSPEELNSLGADSQL</sequence>
<evidence type="ECO:0000313" key="8">
    <source>
        <dbReference type="EMBL" id="MEQ2183119.1"/>
    </source>
</evidence>
<feature type="transmembrane region" description="Helical" evidence="6">
    <location>
        <begin position="39"/>
        <end position="61"/>
    </location>
</feature>
<name>A0ABV0PI10_9TELE</name>
<evidence type="ECO:0000256" key="4">
    <source>
        <dbReference type="ARBA" id="ARBA00023136"/>
    </source>
</evidence>
<evidence type="ECO:0000256" key="6">
    <source>
        <dbReference type="SAM" id="Phobius"/>
    </source>
</evidence>
<keyword evidence="8" id="KW-0813">Transport</keyword>
<proteinExistence type="predicted"/>
<dbReference type="PROSITE" id="PS50850">
    <property type="entry name" value="MFS"/>
    <property type="match status" value="1"/>
</dbReference>
<comment type="subcellular location">
    <subcellularLocation>
        <location evidence="1">Membrane</location>
        <topology evidence="1">Multi-pass membrane protein</topology>
    </subcellularLocation>
</comment>
<keyword evidence="4 6" id="KW-0472">Membrane</keyword>
<evidence type="ECO:0000256" key="1">
    <source>
        <dbReference type="ARBA" id="ARBA00004141"/>
    </source>
</evidence>
<feature type="transmembrane region" description="Helical" evidence="6">
    <location>
        <begin position="164"/>
        <end position="183"/>
    </location>
</feature>
<dbReference type="InterPro" id="IPR005828">
    <property type="entry name" value="MFS_sugar_transport-like"/>
</dbReference>
<dbReference type="EMBL" id="JAHRIO010074281">
    <property type="protein sequence ID" value="MEQ2183119.1"/>
    <property type="molecule type" value="Genomic_DNA"/>
</dbReference>